<dbReference type="PANTHER" id="PTHR10151">
    <property type="entry name" value="ECTONUCLEOTIDE PYROPHOSPHATASE/PHOSPHODIESTERASE"/>
    <property type="match status" value="1"/>
</dbReference>
<dbReference type="PANTHER" id="PTHR10151:SF120">
    <property type="entry name" value="BIS(5'-ADENOSYL)-TRIPHOSPHATASE"/>
    <property type="match status" value="1"/>
</dbReference>
<reference evidence="1 2" key="1">
    <citation type="submission" date="2019-02" db="EMBL/GenBank/DDBJ databases">
        <title>Deep-cultivation of Planctomycetes and their phenomic and genomic characterization uncovers novel biology.</title>
        <authorList>
            <person name="Wiegand S."/>
            <person name="Jogler M."/>
            <person name="Boedeker C."/>
            <person name="Pinto D."/>
            <person name="Vollmers J."/>
            <person name="Rivas-Marin E."/>
            <person name="Kohn T."/>
            <person name="Peeters S.H."/>
            <person name="Heuer A."/>
            <person name="Rast P."/>
            <person name="Oberbeckmann S."/>
            <person name="Bunk B."/>
            <person name="Jeske O."/>
            <person name="Meyerdierks A."/>
            <person name="Storesund J.E."/>
            <person name="Kallscheuer N."/>
            <person name="Luecker S."/>
            <person name="Lage O.M."/>
            <person name="Pohl T."/>
            <person name="Merkel B.J."/>
            <person name="Hornburger P."/>
            <person name="Mueller R.-W."/>
            <person name="Bruemmer F."/>
            <person name="Labrenz M."/>
            <person name="Spormann A.M."/>
            <person name="Op den Camp H."/>
            <person name="Overmann J."/>
            <person name="Amann R."/>
            <person name="Jetten M.S.M."/>
            <person name="Mascher T."/>
            <person name="Medema M.H."/>
            <person name="Devos D.P."/>
            <person name="Kaster A.-K."/>
            <person name="Ovreas L."/>
            <person name="Rohde M."/>
            <person name="Galperin M.Y."/>
            <person name="Jogler C."/>
        </authorList>
    </citation>
    <scope>NUCLEOTIDE SEQUENCE [LARGE SCALE GENOMIC DNA]</scope>
    <source>
        <strain evidence="1 2">Poly30</strain>
    </source>
</reference>
<dbReference type="AlphaFoldDB" id="A0A518ENQ9"/>
<keyword evidence="2" id="KW-1185">Reference proteome</keyword>
<name>A0A518ENQ9_9BACT</name>
<dbReference type="Gene3D" id="3.40.720.10">
    <property type="entry name" value="Alkaline Phosphatase, subunit A"/>
    <property type="match status" value="1"/>
</dbReference>
<dbReference type="InterPro" id="IPR002591">
    <property type="entry name" value="Phosphodiest/P_Trfase"/>
</dbReference>
<evidence type="ECO:0000313" key="2">
    <source>
        <dbReference type="Proteomes" id="UP000320390"/>
    </source>
</evidence>
<dbReference type="RefSeq" id="WP_145195253.1">
    <property type="nucleotide sequence ID" value="NZ_CP036434.1"/>
</dbReference>
<dbReference type="Pfam" id="PF01663">
    <property type="entry name" value="Phosphodiest"/>
    <property type="match status" value="1"/>
</dbReference>
<protein>
    <submittedName>
        <fullName evidence="1">Type I phosphodiesterase / nucleotide pyrophosphatase</fullName>
    </submittedName>
</protein>
<organism evidence="1 2">
    <name type="scientific">Saltatorellus ferox</name>
    <dbReference type="NCBI Taxonomy" id="2528018"/>
    <lineage>
        <taxon>Bacteria</taxon>
        <taxon>Pseudomonadati</taxon>
        <taxon>Planctomycetota</taxon>
        <taxon>Planctomycetia</taxon>
        <taxon>Planctomycetia incertae sedis</taxon>
        <taxon>Saltatorellus</taxon>
    </lineage>
</organism>
<sequence>MQPVLLLDVVGLTKAQISPEITPHLHALGARGSVAPMDSILPAVTCSAQATMLTGTMPSEHGAVGNGWRDPKSFEVALWRQSNALVDGEKVYEAAKRLDPSFTCAKLFWWWNMGAAVDLSITPRPYYPADGRKIPAIYAWPPEFGEETEAALGAFPFFDFWGPKAGLPSSRWIADAAIRTLREKRTTLTMAYLPHLDYDHQRFGPKAARSIEALREIDVIVGDLVAAADEASAAVIVVSEYGITEVSKPVHINRALRRAGLLHARKTPNGDVLDPFGSRAFALVDHQVAHVYTQDDAATAEALRVLEGVDGVQSILDAEGQRAAGIAHPNAGDLVALSAPDAWFTYYYWDDPAAEPDFARTVDIHRKPGYDPLEMLVDPALKAPMLRVARRLAQKKLGFRYLMDVIPTDATLIRGSHGLIPNDPAEGPVWLSTLPFGQGRECTPAPGATGTVPMTSVKDRVLAALQRPH</sequence>
<dbReference type="SUPFAM" id="SSF53649">
    <property type="entry name" value="Alkaline phosphatase-like"/>
    <property type="match status" value="1"/>
</dbReference>
<dbReference type="InterPro" id="IPR017850">
    <property type="entry name" value="Alkaline_phosphatase_core_sf"/>
</dbReference>
<evidence type="ECO:0000313" key="1">
    <source>
        <dbReference type="EMBL" id="QDV05716.1"/>
    </source>
</evidence>
<dbReference type="GO" id="GO:0016787">
    <property type="term" value="F:hydrolase activity"/>
    <property type="evidence" value="ECO:0007669"/>
    <property type="project" value="UniProtKB-ARBA"/>
</dbReference>
<gene>
    <name evidence="1" type="ORF">Poly30_12170</name>
</gene>
<dbReference type="OrthoDB" id="9771966at2"/>
<dbReference type="Proteomes" id="UP000320390">
    <property type="component" value="Chromosome"/>
</dbReference>
<dbReference type="EMBL" id="CP036434">
    <property type="protein sequence ID" value="QDV05716.1"/>
    <property type="molecule type" value="Genomic_DNA"/>
</dbReference>
<proteinExistence type="predicted"/>
<accession>A0A518ENQ9</accession>